<evidence type="ECO:0000313" key="1">
    <source>
        <dbReference type="EMBL" id="GAI58326.1"/>
    </source>
</evidence>
<dbReference type="PANTHER" id="PTHR35984">
    <property type="entry name" value="PERIPLASMIC SERINE PROTEASE"/>
    <property type="match status" value="1"/>
</dbReference>
<sequence>QHFAAQIANDLLPIFYELLKEKTEGPEFDLLIYSSGGQIDAPWPIVNLIKEYCTDFHVIVPWRAHSAATLIALGANKIDMGPLGSLSPIDPQLHIKPSEQKEAVTAGIEDIYGYYLLIKEKLELDAQGRAEALRLLTGRCNDYRTYIFIH</sequence>
<comment type="caution">
    <text evidence="1">The sequence shown here is derived from an EMBL/GenBank/DDBJ whole genome shotgun (WGS) entry which is preliminary data.</text>
</comment>
<accession>X1QU45</accession>
<gene>
    <name evidence="1" type="ORF">S06H3_53775</name>
</gene>
<dbReference type="SUPFAM" id="SSF52096">
    <property type="entry name" value="ClpP/crotonase"/>
    <property type="match status" value="1"/>
</dbReference>
<dbReference type="PANTHER" id="PTHR35984:SF1">
    <property type="entry name" value="PERIPLASMIC SERINE PROTEASE"/>
    <property type="match status" value="1"/>
</dbReference>
<organism evidence="1">
    <name type="scientific">marine sediment metagenome</name>
    <dbReference type="NCBI Taxonomy" id="412755"/>
    <lineage>
        <taxon>unclassified sequences</taxon>
        <taxon>metagenomes</taxon>
        <taxon>ecological metagenomes</taxon>
    </lineage>
</organism>
<feature type="non-terminal residue" evidence="1">
    <location>
        <position position="1"/>
    </location>
</feature>
<protein>
    <recommendedName>
        <fullName evidence="2">Serine dehydrogenase proteinase</fullName>
    </recommendedName>
</protein>
<dbReference type="GO" id="GO:0016020">
    <property type="term" value="C:membrane"/>
    <property type="evidence" value="ECO:0007669"/>
    <property type="project" value="InterPro"/>
</dbReference>
<dbReference type="Gene3D" id="3.90.226.10">
    <property type="entry name" value="2-enoyl-CoA Hydratase, Chain A, domain 1"/>
    <property type="match status" value="1"/>
</dbReference>
<proteinExistence type="predicted"/>
<dbReference type="InterPro" id="IPR029045">
    <property type="entry name" value="ClpP/crotonase-like_dom_sf"/>
</dbReference>
<dbReference type="InterPro" id="IPR002825">
    <property type="entry name" value="Pept_S49_ser-pept_pro"/>
</dbReference>
<name>X1QU45_9ZZZZ</name>
<reference evidence="1" key="1">
    <citation type="journal article" date="2014" name="Front. Microbiol.">
        <title>High frequency of phylogenetically diverse reductive dehalogenase-homologous genes in deep subseafloor sedimentary metagenomes.</title>
        <authorList>
            <person name="Kawai M."/>
            <person name="Futagami T."/>
            <person name="Toyoda A."/>
            <person name="Takaki Y."/>
            <person name="Nishi S."/>
            <person name="Hori S."/>
            <person name="Arai W."/>
            <person name="Tsubouchi T."/>
            <person name="Morono Y."/>
            <person name="Uchiyama I."/>
            <person name="Ito T."/>
            <person name="Fujiyama A."/>
            <person name="Inagaki F."/>
            <person name="Takami H."/>
        </authorList>
    </citation>
    <scope>NUCLEOTIDE SEQUENCE</scope>
    <source>
        <strain evidence="1">Expedition CK06-06</strain>
    </source>
</reference>
<dbReference type="EMBL" id="BARV01034323">
    <property type="protein sequence ID" value="GAI58326.1"/>
    <property type="molecule type" value="Genomic_DNA"/>
</dbReference>
<dbReference type="AlphaFoldDB" id="X1QU45"/>
<dbReference type="Pfam" id="PF01972">
    <property type="entry name" value="SDH_protease"/>
    <property type="match status" value="1"/>
</dbReference>
<evidence type="ECO:0008006" key="2">
    <source>
        <dbReference type="Google" id="ProtNLM"/>
    </source>
</evidence>